<dbReference type="SUPFAM" id="SSF54285">
    <property type="entry name" value="MoaD/ThiS"/>
    <property type="match status" value="1"/>
</dbReference>
<dbReference type="Proteomes" id="UP000607559">
    <property type="component" value="Unassembled WGS sequence"/>
</dbReference>
<dbReference type="EMBL" id="BMJC01000005">
    <property type="protein sequence ID" value="GGB16812.1"/>
    <property type="molecule type" value="Genomic_DNA"/>
</dbReference>
<dbReference type="Gene3D" id="3.10.20.30">
    <property type="match status" value="1"/>
</dbReference>
<dbReference type="InterPro" id="IPR003749">
    <property type="entry name" value="ThiS/MoaD-like"/>
</dbReference>
<dbReference type="RefSeq" id="WP_188936211.1">
    <property type="nucleotide sequence ID" value="NZ_BMJC01000005.1"/>
</dbReference>
<reference evidence="1" key="2">
    <citation type="submission" date="2020-09" db="EMBL/GenBank/DDBJ databases">
        <authorList>
            <person name="Sun Q."/>
            <person name="Zhou Y."/>
        </authorList>
    </citation>
    <scope>NUCLEOTIDE SEQUENCE</scope>
    <source>
        <strain evidence="1">CGMCC 1.15448</strain>
    </source>
</reference>
<dbReference type="PANTHER" id="PTHR34472:SF1">
    <property type="entry name" value="SULFUR CARRIER PROTEIN THIS"/>
    <property type="match status" value="1"/>
</dbReference>
<dbReference type="AlphaFoldDB" id="A0A8J2UH21"/>
<evidence type="ECO:0008006" key="3">
    <source>
        <dbReference type="Google" id="ProtNLM"/>
    </source>
</evidence>
<sequence length="68" mass="7506">MPEVFINQQSFELPDGGRVADVLPLLQIVQADGIAIAVNEMVVPRPEWVNYRLQAGDRVFVIRATQGG</sequence>
<dbReference type="PANTHER" id="PTHR34472">
    <property type="entry name" value="SULFUR CARRIER PROTEIN THIS"/>
    <property type="match status" value="1"/>
</dbReference>
<evidence type="ECO:0000313" key="1">
    <source>
        <dbReference type="EMBL" id="GGB16812.1"/>
    </source>
</evidence>
<dbReference type="InterPro" id="IPR010035">
    <property type="entry name" value="Thi_S"/>
</dbReference>
<proteinExistence type="predicted"/>
<dbReference type="CDD" id="cd00565">
    <property type="entry name" value="Ubl_ThiS"/>
    <property type="match status" value="1"/>
</dbReference>
<comment type="caution">
    <text evidence="1">The sequence shown here is derived from an EMBL/GenBank/DDBJ whole genome shotgun (WGS) entry which is preliminary data.</text>
</comment>
<dbReference type="InterPro" id="IPR012675">
    <property type="entry name" value="Beta-grasp_dom_sf"/>
</dbReference>
<evidence type="ECO:0000313" key="2">
    <source>
        <dbReference type="Proteomes" id="UP000607559"/>
    </source>
</evidence>
<gene>
    <name evidence="1" type="ORF">GCM10011511_45770</name>
</gene>
<protein>
    <recommendedName>
        <fullName evidence="3">Sulfur carrier protein ThiS</fullName>
    </recommendedName>
</protein>
<dbReference type="InterPro" id="IPR016155">
    <property type="entry name" value="Mopterin_synth/thiamin_S_b"/>
</dbReference>
<reference evidence="1" key="1">
    <citation type="journal article" date="2014" name="Int. J. Syst. Evol. Microbiol.">
        <title>Complete genome sequence of Corynebacterium casei LMG S-19264T (=DSM 44701T), isolated from a smear-ripened cheese.</title>
        <authorList>
            <consortium name="US DOE Joint Genome Institute (JGI-PGF)"/>
            <person name="Walter F."/>
            <person name="Albersmeier A."/>
            <person name="Kalinowski J."/>
            <person name="Ruckert C."/>
        </authorList>
    </citation>
    <scope>NUCLEOTIDE SEQUENCE</scope>
    <source>
        <strain evidence="1">CGMCC 1.15448</strain>
    </source>
</reference>
<accession>A0A8J2UH21</accession>
<keyword evidence="2" id="KW-1185">Reference proteome</keyword>
<organism evidence="1 2">
    <name type="scientific">Puia dinghuensis</name>
    <dbReference type="NCBI Taxonomy" id="1792502"/>
    <lineage>
        <taxon>Bacteria</taxon>
        <taxon>Pseudomonadati</taxon>
        <taxon>Bacteroidota</taxon>
        <taxon>Chitinophagia</taxon>
        <taxon>Chitinophagales</taxon>
        <taxon>Chitinophagaceae</taxon>
        <taxon>Puia</taxon>
    </lineage>
</organism>
<name>A0A8J2UH21_9BACT</name>
<dbReference type="NCBIfam" id="TIGR01683">
    <property type="entry name" value="thiS"/>
    <property type="match status" value="1"/>
</dbReference>
<dbReference type="Pfam" id="PF02597">
    <property type="entry name" value="ThiS"/>
    <property type="match status" value="1"/>
</dbReference>